<dbReference type="Proteomes" id="UP000620559">
    <property type="component" value="Unassembled WGS sequence"/>
</dbReference>
<keyword evidence="2" id="KW-1185">Reference proteome</keyword>
<reference evidence="1" key="1">
    <citation type="submission" date="2020-10" db="EMBL/GenBank/DDBJ databases">
        <authorList>
            <person name="Castelo-Branco R."/>
            <person name="Eusebio N."/>
            <person name="Adriana R."/>
            <person name="Vieira A."/>
            <person name="Brugerolle De Fraissinette N."/>
            <person name="Rezende De Castro R."/>
            <person name="Schneider M.P."/>
            <person name="Vasconcelos V."/>
            <person name="Leao P.N."/>
        </authorList>
    </citation>
    <scope>NUCLEOTIDE SEQUENCE</scope>
    <source>
        <strain evidence="1">LEGE 06105</strain>
    </source>
</reference>
<comment type="caution">
    <text evidence="1">The sequence shown here is derived from an EMBL/GenBank/DDBJ whole genome shotgun (WGS) entry which is preliminary data.</text>
</comment>
<protein>
    <submittedName>
        <fullName evidence="1">Uncharacterized protein</fullName>
    </submittedName>
</protein>
<accession>A0A8J7F653</accession>
<dbReference type="RefSeq" id="WP_193922606.1">
    <property type="nucleotide sequence ID" value="NZ_JADEWL010000067.1"/>
</dbReference>
<evidence type="ECO:0000313" key="1">
    <source>
        <dbReference type="EMBL" id="MBE9214655.1"/>
    </source>
</evidence>
<dbReference type="EMBL" id="JADEWL010000067">
    <property type="protein sequence ID" value="MBE9214655.1"/>
    <property type="molecule type" value="Genomic_DNA"/>
</dbReference>
<evidence type="ECO:0000313" key="2">
    <source>
        <dbReference type="Proteomes" id="UP000620559"/>
    </source>
</evidence>
<name>A0A8J7F653_9CYAN</name>
<dbReference type="AlphaFoldDB" id="A0A8J7F653"/>
<proteinExistence type="predicted"/>
<gene>
    <name evidence="1" type="ORF">IQ247_18615</name>
</gene>
<sequence>MVKQAYIRPGVPTLEEPLFKFNNLNDYSQSYTPTYSNLRCPQNDTINSSLADCVLLELDNLKCFEVVERQYESRGVIFHNCIAIEPSNPAFPPHSGVVVLMGSPHSGLLEATFVRPVNFVSAFVTSSQRLVLSAYDRDRQLLNQAVLPSGNLANSDSGIAPNVLLSVSAQNIHSVSFRAFDGQFTIDDLGFRY</sequence>
<organism evidence="1 2">
    <name type="scientific">Plectonema cf. radiosum LEGE 06105</name>
    <dbReference type="NCBI Taxonomy" id="945769"/>
    <lineage>
        <taxon>Bacteria</taxon>
        <taxon>Bacillati</taxon>
        <taxon>Cyanobacteriota</taxon>
        <taxon>Cyanophyceae</taxon>
        <taxon>Oscillatoriophycideae</taxon>
        <taxon>Oscillatoriales</taxon>
        <taxon>Microcoleaceae</taxon>
        <taxon>Plectonema</taxon>
    </lineage>
</organism>